<evidence type="ECO:0000256" key="1">
    <source>
        <dbReference type="SAM" id="MobiDB-lite"/>
    </source>
</evidence>
<accession>A0ABV7GYU3</accession>
<evidence type="ECO:0000313" key="4">
    <source>
        <dbReference type="Proteomes" id="UP001595632"/>
    </source>
</evidence>
<dbReference type="Proteomes" id="UP001595632">
    <property type="component" value="Unassembled WGS sequence"/>
</dbReference>
<dbReference type="InterPro" id="IPR036844">
    <property type="entry name" value="Hint_dom_sf"/>
</dbReference>
<organism evidence="3 4">
    <name type="scientific">Psychromarinibacter halotolerans</name>
    <dbReference type="NCBI Taxonomy" id="1775175"/>
    <lineage>
        <taxon>Bacteria</taxon>
        <taxon>Pseudomonadati</taxon>
        <taxon>Pseudomonadota</taxon>
        <taxon>Alphaproteobacteria</taxon>
        <taxon>Rhodobacterales</taxon>
        <taxon>Paracoccaceae</taxon>
        <taxon>Psychromarinibacter</taxon>
    </lineage>
</organism>
<comment type="caution">
    <text evidence="3">The sequence shown here is derived from an EMBL/GenBank/DDBJ whole genome shotgun (WGS) entry which is preliminary data.</text>
</comment>
<dbReference type="EMBL" id="JBHRTB010000010">
    <property type="protein sequence ID" value="MFC3145375.1"/>
    <property type="molecule type" value="Genomic_DNA"/>
</dbReference>
<feature type="domain" description="Hedgehog/Intein (Hint)" evidence="2">
    <location>
        <begin position="39"/>
        <end position="170"/>
    </location>
</feature>
<keyword evidence="4" id="KW-1185">Reference proteome</keyword>
<dbReference type="RefSeq" id="WP_275632335.1">
    <property type="nucleotide sequence ID" value="NZ_JARGYD010000003.1"/>
</dbReference>
<reference evidence="4" key="1">
    <citation type="journal article" date="2019" name="Int. J. Syst. Evol. Microbiol.">
        <title>The Global Catalogue of Microorganisms (GCM) 10K type strain sequencing project: providing services to taxonomists for standard genome sequencing and annotation.</title>
        <authorList>
            <consortium name="The Broad Institute Genomics Platform"/>
            <consortium name="The Broad Institute Genome Sequencing Center for Infectious Disease"/>
            <person name="Wu L."/>
            <person name="Ma J."/>
        </authorList>
    </citation>
    <scope>NUCLEOTIDE SEQUENCE [LARGE SCALE GENOMIC DNA]</scope>
    <source>
        <strain evidence="4">KCTC 52366</strain>
    </source>
</reference>
<feature type="region of interest" description="Disordered" evidence="1">
    <location>
        <begin position="1"/>
        <end position="24"/>
    </location>
</feature>
<sequence>MFGLGKAASTTHPRALRQETGEGLGADRIKAMPSVVPGMLAGTKVATAKGWCPVESLTEGDLVLTFDRGLQPLRRLTKVRTSAIQNVPQAEWPLFVPKDALDNAHPLMLQPTQPVMIESDAAEVLYGDPFALIDAFTLEGYRGIARLEPQGPIESIGLCFDQDEVVFVNDGALVFCGSVREMSVEDLLTGDATPGTYTKLDADEALYLVECLETADAIEDGVLHDPHGGQTYSALFA</sequence>
<dbReference type="Pfam" id="PF13403">
    <property type="entry name" value="Hint_2"/>
    <property type="match status" value="1"/>
</dbReference>
<dbReference type="InterPro" id="IPR028992">
    <property type="entry name" value="Hedgehog/Intein_dom"/>
</dbReference>
<evidence type="ECO:0000259" key="2">
    <source>
        <dbReference type="Pfam" id="PF13403"/>
    </source>
</evidence>
<protein>
    <submittedName>
        <fullName evidence="3">Hint domain-containing protein</fullName>
    </submittedName>
</protein>
<gene>
    <name evidence="3" type="ORF">ACFOGP_21830</name>
</gene>
<name>A0ABV7GYU3_9RHOB</name>
<evidence type="ECO:0000313" key="3">
    <source>
        <dbReference type="EMBL" id="MFC3145375.1"/>
    </source>
</evidence>
<dbReference type="SUPFAM" id="SSF51294">
    <property type="entry name" value="Hedgehog/intein (Hint) domain"/>
    <property type="match status" value="1"/>
</dbReference>
<proteinExistence type="predicted"/>